<dbReference type="EMBL" id="CBTJ020000102">
    <property type="protein sequence ID" value="CDI04270.1"/>
    <property type="molecule type" value="Genomic_DNA"/>
</dbReference>
<feature type="transmembrane region" description="Helical" evidence="6">
    <location>
        <begin position="136"/>
        <end position="156"/>
    </location>
</feature>
<feature type="transmembrane region" description="Helical" evidence="6">
    <location>
        <begin position="42"/>
        <end position="62"/>
    </location>
</feature>
<evidence type="ECO:0000256" key="6">
    <source>
        <dbReference type="RuleBase" id="RU365102"/>
    </source>
</evidence>
<gene>
    <name evidence="7" type="ORF">BN873_90021</name>
</gene>
<dbReference type="AlphaFoldDB" id="W6MCR8"/>
<keyword evidence="3 6" id="KW-0812">Transmembrane</keyword>
<sequence length="194" mass="20181">MNDFLVTASTTLGVVALAELGDKTQLVCMTLAARHPPAPVLLGAISAFALLNLLAVLFGAAVAAWLPQWLVAAAVAVLFAVFGWRAFREAGEEAADIREPDGRSVFLSAFALIFLAELGDKTQLAVAGLAGTGAALPVWIGGTLALAATSALGVWAGQTVLRRLPMYLLHRLSGGLFLLLAVIAGWRAFVAFPT</sequence>
<dbReference type="GO" id="GO:0046873">
    <property type="term" value="F:metal ion transmembrane transporter activity"/>
    <property type="evidence" value="ECO:0007669"/>
    <property type="project" value="InterPro"/>
</dbReference>
<organism evidence="7 8">
    <name type="scientific">Candidatus Competibacter denitrificans Run_A_D11</name>
    <dbReference type="NCBI Taxonomy" id="1400863"/>
    <lineage>
        <taxon>Bacteria</taxon>
        <taxon>Pseudomonadati</taxon>
        <taxon>Pseudomonadota</taxon>
        <taxon>Gammaproteobacteria</taxon>
        <taxon>Candidatus Competibacteraceae</taxon>
        <taxon>Candidatus Competibacter</taxon>
    </lineage>
</organism>
<dbReference type="STRING" id="1400863.BN873_90021"/>
<keyword evidence="5 6" id="KW-0472">Membrane</keyword>
<proteinExistence type="inferred from homology"/>
<dbReference type="InterPro" id="IPR001727">
    <property type="entry name" value="GDT1-like"/>
</dbReference>
<accession>W6MCR8</accession>
<evidence type="ECO:0000256" key="1">
    <source>
        <dbReference type="ARBA" id="ARBA00004141"/>
    </source>
</evidence>
<keyword evidence="4 6" id="KW-1133">Transmembrane helix</keyword>
<comment type="subcellular location">
    <subcellularLocation>
        <location evidence="1 6">Membrane</location>
        <topology evidence="1 6">Multi-pass membrane protein</topology>
    </subcellularLocation>
</comment>
<feature type="transmembrane region" description="Helical" evidence="6">
    <location>
        <begin position="69"/>
        <end position="87"/>
    </location>
</feature>
<dbReference type="PANTHER" id="PTHR12608:SF1">
    <property type="entry name" value="TRANSMEMBRANE PROTEIN 165"/>
    <property type="match status" value="1"/>
</dbReference>
<protein>
    <recommendedName>
        <fullName evidence="6">GDT1 family protein</fullName>
    </recommendedName>
</protein>
<evidence type="ECO:0000313" key="8">
    <source>
        <dbReference type="Proteomes" id="UP000035760"/>
    </source>
</evidence>
<evidence type="ECO:0000256" key="4">
    <source>
        <dbReference type="ARBA" id="ARBA00022989"/>
    </source>
</evidence>
<evidence type="ECO:0000256" key="2">
    <source>
        <dbReference type="ARBA" id="ARBA00009190"/>
    </source>
</evidence>
<evidence type="ECO:0000313" key="7">
    <source>
        <dbReference type="EMBL" id="CDI04270.1"/>
    </source>
</evidence>
<reference evidence="7" key="1">
    <citation type="submission" date="2013-07" db="EMBL/GenBank/DDBJ databases">
        <authorList>
            <person name="McIlroy S."/>
        </authorList>
    </citation>
    <scope>NUCLEOTIDE SEQUENCE [LARGE SCALE GENOMIC DNA]</scope>
    <source>
        <strain evidence="7">Run_A_D11</strain>
    </source>
</reference>
<dbReference type="OrthoDB" id="9801356at2"/>
<keyword evidence="8" id="KW-1185">Reference proteome</keyword>
<dbReference type="GO" id="GO:0016020">
    <property type="term" value="C:membrane"/>
    <property type="evidence" value="ECO:0007669"/>
    <property type="project" value="UniProtKB-SubCell"/>
</dbReference>
<dbReference type="PANTHER" id="PTHR12608">
    <property type="entry name" value="TRANSMEMBRANE PROTEIN HTP-1 RELATED"/>
    <property type="match status" value="1"/>
</dbReference>
<comment type="caution">
    <text evidence="7">The sequence shown here is derived from an EMBL/GenBank/DDBJ whole genome shotgun (WGS) entry which is preliminary data.</text>
</comment>
<dbReference type="RefSeq" id="WP_048676305.1">
    <property type="nucleotide sequence ID" value="NZ_CBTJ020000102.1"/>
</dbReference>
<feature type="transmembrane region" description="Helical" evidence="6">
    <location>
        <begin position="168"/>
        <end position="189"/>
    </location>
</feature>
<comment type="similarity">
    <text evidence="2 6">Belongs to the GDT1 family.</text>
</comment>
<dbReference type="Proteomes" id="UP000035760">
    <property type="component" value="Unassembled WGS sequence"/>
</dbReference>
<name>W6MCR8_9GAMM</name>
<reference evidence="7" key="2">
    <citation type="submission" date="2014-03" db="EMBL/GenBank/DDBJ databases">
        <title>Candidatus Competibacter-lineage genomes retrieved from metagenomes reveal functional metabolic diversity.</title>
        <authorList>
            <person name="McIlroy S.J."/>
            <person name="Albertsen M."/>
            <person name="Andresen E.K."/>
            <person name="Saunders A.M."/>
            <person name="Kristiansen R."/>
            <person name="Stokholm-Bjerregaard M."/>
            <person name="Nielsen K.L."/>
            <person name="Nielsen P.H."/>
        </authorList>
    </citation>
    <scope>NUCLEOTIDE SEQUENCE</scope>
    <source>
        <strain evidence="7">Run_A_D11</strain>
    </source>
</reference>
<evidence type="ECO:0000256" key="5">
    <source>
        <dbReference type="ARBA" id="ARBA00023136"/>
    </source>
</evidence>
<dbReference type="Pfam" id="PF01169">
    <property type="entry name" value="GDT1"/>
    <property type="match status" value="2"/>
</dbReference>
<evidence type="ECO:0000256" key="3">
    <source>
        <dbReference type="ARBA" id="ARBA00022692"/>
    </source>
</evidence>
<comment type="caution">
    <text evidence="6">Lacks conserved residue(s) required for the propagation of feature annotation.</text>
</comment>